<reference evidence="7 8" key="1">
    <citation type="submission" date="2016-10" db="EMBL/GenBank/DDBJ databases">
        <authorList>
            <person name="de Groot N.N."/>
        </authorList>
    </citation>
    <scope>NUCLEOTIDE SEQUENCE [LARGE SCALE GENOMIC DNA]</scope>
    <source>
        <strain evidence="7 8">DSM 797</strain>
    </source>
</reference>
<evidence type="ECO:0000256" key="5">
    <source>
        <dbReference type="ARBA" id="ARBA00023136"/>
    </source>
</evidence>
<name>A0A1G9NP12_9FIRM</name>
<feature type="transmembrane region" description="Helical" evidence="6">
    <location>
        <begin position="245"/>
        <end position="267"/>
    </location>
</feature>
<dbReference type="EMBL" id="FNGW01000004">
    <property type="protein sequence ID" value="SDL88328.1"/>
    <property type="molecule type" value="Genomic_DNA"/>
</dbReference>
<sequence length="350" mass="39017">MAVLDKHFLHKLKSNIIFVVIYTMAFILMYETFPYIAPFLIGGMIAFVISPISQKLKKKFKINTGISTLILSFLGVAIVIGLASAFIVFGTKHLVNLLNNISQNSDYINQIAMDLASKASSYIEYIQDASNINIESLITKYSGSLMNITKNLLASIIGLASSIPYIAIFTITLFIATYFIAKDIDIIERSFYNMFAESTKVKVKNVKKEILSSIVGYIRAYTILMGITFLITWISFAILKIPYSSILGFIAAILDLIPFLGITVIYVPTIIYYWIIENYFLVITISIVFVGLSLLRQILEPKLVSINIGLSPLATLAAIFIGIQVKGIIGIIFFLGLVMMHQILKKVDIL</sequence>
<evidence type="ECO:0000256" key="2">
    <source>
        <dbReference type="ARBA" id="ARBA00009773"/>
    </source>
</evidence>
<dbReference type="Pfam" id="PF01594">
    <property type="entry name" value="AI-2E_transport"/>
    <property type="match status" value="1"/>
</dbReference>
<comment type="subcellular location">
    <subcellularLocation>
        <location evidence="1">Membrane</location>
        <topology evidence="1">Multi-pass membrane protein</topology>
    </subcellularLocation>
</comment>
<evidence type="ECO:0000256" key="3">
    <source>
        <dbReference type="ARBA" id="ARBA00022692"/>
    </source>
</evidence>
<keyword evidence="3 6" id="KW-0812">Transmembrane</keyword>
<keyword evidence="5 6" id="KW-0472">Membrane</keyword>
<organism evidence="7 8">
    <name type="scientific">Romboutsia lituseburensis DSM 797</name>
    <dbReference type="NCBI Taxonomy" id="1121325"/>
    <lineage>
        <taxon>Bacteria</taxon>
        <taxon>Bacillati</taxon>
        <taxon>Bacillota</taxon>
        <taxon>Clostridia</taxon>
        <taxon>Peptostreptococcales</taxon>
        <taxon>Peptostreptococcaceae</taxon>
        <taxon>Romboutsia</taxon>
    </lineage>
</organism>
<feature type="transmembrane region" description="Helical" evidence="6">
    <location>
        <begin position="12"/>
        <end position="29"/>
    </location>
</feature>
<dbReference type="NCBIfam" id="TIGR02872">
    <property type="entry name" value="spore_ytvI"/>
    <property type="match status" value="1"/>
</dbReference>
<feature type="transmembrane region" description="Helical" evidence="6">
    <location>
        <begin position="319"/>
        <end position="340"/>
    </location>
</feature>
<keyword evidence="8" id="KW-1185">Reference proteome</keyword>
<dbReference type="RefSeq" id="WP_092725303.1">
    <property type="nucleotide sequence ID" value="NZ_FNGW01000004.1"/>
</dbReference>
<evidence type="ECO:0000313" key="8">
    <source>
        <dbReference type="Proteomes" id="UP000199068"/>
    </source>
</evidence>
<dbReference type="STRING" id="1121325.SAMN04515677_10427"/>
<accession>A0A1G9NP12</accession>
<protein>
    <submittedName>
        <fullName evidence="7">Sporulation integral membrane protein YtvI</fullName>
    </submittedName>
</protein>
<keyword evidence="4 6" id="KW-1133">Transmembrane helix</keyword>
<comment type="similarity">
    <text evidence="2">Belongs to the autoinducer-2 exporter (AI-2E) (TC 2.A.86) family.</text>
</comment>
<evidence type="ECO:0000256" key="4">
    <source>
        <dbReference type="ARBA" id="ARBA00022989"/>
    </source>
</evidence>
<dbReference type="GO" id="GO:0016020">
    <property type="term" value="C:membrane"/>
    <property type="evidence" value="ECO:0007669"/>
    <property type="project" value="UniProtKB-SubCell"/>
</dbReference>
<evidence type="ECO:0000256" key="6">
    <source>
        <dbReference type="SAM" id="Phobius"/>
    </source>
</evidence>
<gene>
    <name evidence="7" type="ORF">SAMN04515677_10427</name>
</gene>
<dbReference type="PANTHER" id="PTHR21716">
    <property type="entry name" value="TRANSMEMBRANE PROTEIN"/>
    <property type="match status" value="1"/>
</dbReference>
<dbReference type="InterPro" id="IPR002549">
    <property type="entry name" value="AI-2E-like"/>
</dbReference>
<dbReference type="PANTHER" id="PTHR21716:SF68">
    <property type="entry name" value="TRANSPORT PROTEIN YTVI-RELATED"/>
    <property type="match status" value="1"/>
</dbReference>
<dbReference type="Proteomes" id="UP000199068">
    <property type="component" value="Unassembled WGS sequence"/>
</dbReference>
<evidence type="ECO:0000256" key="1">
    <source>
        <dbReference type="ARBA" id="ARBA00004141"/>
    </source>
</evidence>
<dbReference type="AlphaFoldDB" id="A0A1G9NP12"/>
<feature type="transmembrane region" description="Helical" evidence="6">
    <location>
        <begin position="65"/>
        <end position="89"/>
    </location>
</feature>
<dbReference type="InterPro" id="IPR014227">
    <property type="entry name" value="YtvI-like"/>
</dbReference>
<feature type="transmembrane region" description="Helical" evidence="6">
    <location>
        <begin position="152"/>
        <end position="181"/>
    </location>
</feature>
<feature type="transmembrane region" description="Helical" evidence="6">
    <location>
        <begin position="279"/>
        <end position="299"/>
    </location>
</feature>
<proteinExistence type="inferred from homology"/>
<dbReference type="GO" id="GO:0055085">
    <property type="term" value="P:transmembrane transport"/>
    <property type="evidence" value="ECO:0007669"/>
    <property type="project" value="TreeGrafter"/>
</dbReference>
<feature type="transmembrane region" description="Helical" evidence="6">
    <location>
        <begin position="217"/>
        <end position="239"/>
    </location>
</feature>
<evidence type="ECO:0000313" key="7">
    <source>
        <dbReference type="EMBL" id="SDL88328.1"/>
    </source>
</evidence>